<keyword evidence="6" id="KW-0915">Sodium</keyword>
<keyword evidence="10 11" id="KW-0407">Ion channel</keyword>
<dbReference type="AlphaFoldDB" id="A0AAD9JUL5"/>
<dbReference type="Gene3D" id="1.10.287.770">
    <property type="entry name" value="YojJ-like"/>
    <property type="match status" value="1"/>
</dbReference>
<protein>
    <submittedName>
        <fullName evidence="13">Uncharacterized protein</fullName>
    </submittedName>
</protein>
<reference evidence="13" key="1">
    <citation type="journal article" date="2023" name="Mol. Biol. Evol.">
        <title>Third-Generation Sequencing Reveals the Adaptive Role of the Epigenome in Three Deep-Sea Polychaetes.</title>
        <authorList>
            <person name="Perez M."/>
            <person name="Aroh O."/>
            <person name="Sun Y."/>
            <person name="Lan Y."/>
            <person name="Juniper S.K."/>
            <person name="Young C.R."/>
            <person name="Angers B."/>
            <person name="Qian P.Y."/>
        </authorList>
    </citation>
    <scope>NUCLEOTIDE SEQUENCE</scope>
    <source>
        <strain evidence="13">R07B-5</strain>
    </source>
</reference>
<evidence type="ECO:0000256" key="6">
    <source>
        <dbReference type="ARBA" id="ARBA00023053"/>
    </source>
</evidence>
<keyword evidence="14" id="KW-1185">Reference proteome</keyword>
<evidence type="ECO:0000256" key="4">
    <source>
        <dbReference type="ARBA" id="ARBA00022692"/>
    </source>
</evidence>
<feature type="transmembrane region" description="Helical" evidence="12">
    <location>
        <begin position="423"/>
        <end position="445"/>
    </location>
</feature>
<organism evidence="13 14">
    <name type="scientific">Ridgeia piscesae</name>
    <name type="common">Tubeworm</name>
    <dbReference type="NCBI Taxonomy" id="27915"/>
    <lineage>
        <taxon>Eukaryota</taxon>
        <taxon>Metazoa</taxon>
        <taxon>Spiralia</taxon>
        <taxon>Lophotrochozoa</taxon>
        <taxon>Annelida</taxon>
        <taxon>Polychaeta</taxon>
        <taxon>Sedentaria</taxon>
        <taxon>Canalipalpata</taxon>
        <taxon>Sabellida</taxon>
        <taxon>Siboglinidae</taxon>
        <taxon>Ridgeia</taxon>
    </lineage>
</organism>
<evidence type="ECO:0000256" key="7">
    <source>
        <dbReference type="ARBA" id="ARBA00023065"/>
    </source>
</evidence>
<proteinExistence type="inferred from homology"/>
<evidence type="ECO:0000256" key="9">
    <source>
        <dbReference type="ARBA" id="ARBA00023201"/>
    </source>
</evidence>
<dbReference type="InterPro" id="IPR001873">
    <property type="entry name" value="ENaC"/>
</dbReference>
<dbReference type="Pfam" id="PF00858">
    <property type="entry name" value="ASC"/>
    <property type="match status" value="1"/>
</dbReference>
<evidence type="ECO:0000256" key="8">
    <source>
        <dbReference type="ARBA" id="ARBA00023136"/>
    </source>
</evidence>
<evidence type="ECO:0000313" key="14">
    <source>
        <dbReference type="Proteomes" id="UP001209878"/>
    </source>
</evidence>
<evidence type="ECO:0000256" key="1">
    <source>
        <dbReference type="ARBA" id="ARBA00004141"/>
    </source>
</evidence>
<evidence type="ECO:0000256" key="10">
    <source>
        <dbReference type="ARBA" id="ARBA00023303"/>
    </source>
</evidence>
<keyword evidence="8 12" id="KW-0472">Membrane</keyword>
<keyword evidence="2 11" id="KW-0813">Transport</keyword>
<comment type="subcellular location">
    <subcellularLocation>
        <location evidence="1">Membrane</location>
        <topology evidence="1">Multi-pass membrane protein</topology>
    </subcellularLocation>
</comment>
<dbReference type="PANTHER" id="PTHR11690">
    <property type="entry name" value="AMILORIDE-SENSITIVE SODIUM CHANNEL-RELATED"/>
    <property type="match status" value="1"/>
</dbReference>
<comment type="similarity">
    <text evidence="11">Belongs to the amiloride-sensitive sodium channel (TC 1.A.6) family.</text>
</comment>
<comment type="caution">
    <text evidence="13">The sequence shown here is derived from an EMBL/GenBank/DDBJ whole genome shotgun (WGS) entry which is preliminary data.</text>
</comment>
<evidence type="ECO:0000256" key="3">
    <source>
        <dbReference type="ARBA" id="ARBA00022461"/>
    </source>
</evidence>
<keyword evidence="3 11" id="KW-0894">Sodium channel</keyword>
<evidence type="ECO:0000256" key="12">
    <source>
        <dbReference type="SAM" id="Phobius"/>
    </source>
</evidence>
<evidence type="ECO:0000256" key="2">
    <source>
        <dbReference type="ARBA" id="ARBA00022448"/>
    </source>
</evidence>
<dbReference type="GO" id="GO:0005886">
    <property type="term" value="C:plasma membrane"/>
    <property type="evidence" value="ECO:0007669"/>
    <property type="project" value="TreeGrafter"/>
</dbReference>
<name>A0AAD9JUL5_RIDPI</name>
<keyword evidence="4 11" id="KW-0812">Transmembrane</keyword>
<gene>
    <name evidence="13" type="ORF">NP493_1696g00013</name>
</gene>
<sequence length="468" mass="54937">MQNVLQDDFIDVWEQMDLYSCMAGSSELNKIIRNSFGSNHTETWQSALSLRLEEKMIASNRTLHNLDRVHDAYNNVVPLVNNRVTAEGRYDFLYITSGLFPQTSEINETYIHLRGHLQKYIQNIDALISIYNTNNHNRQTCTQCFNYSRGFREASVEYERDLRKYESLVIRKPLKRILAEGTRFVYEKNKCHTTLQILWVKYRRLHKMFNIAFDQYAEFKNTHIGNKISEYLADVKTKRLGSKLDLAGELMSDRFTLLVETFINIVSEIEESVSKLASTMKLFQYYKSLVIWNVSRTRLFSSFVAKLYDHYNKTTATQKANMNEYFRYIDKTPLSLKYRHFSHSPTFRLTHLTRLIKDLSLRNLRSFKISLESFLEMTRLDGAYFSGNFLELNIYMRDLRVQKYEQREAYSLIDLLSDIGGSMGLFIGASVITLIEAIDAFAIALANRRRKKKRQCLRSSKEEAETEI</sequence>
<keyword evidence="9 11" id="KW-0739">Sodium transport</keyword>
<dbReference type="GO" id="GO:0015280">
    <property type="term" value="F:ligand-gated sodium channel activity"/>
    <property type="evidence" value="ECO:0007669"/>
    <property type="project" value="TreeGrafter"/>
</dbReference>
<dbReference type="PRINTS" id="PR01078">
    <property type="entry name" value="AMINACHANNEL"/>
</dbReference>
<dbReference type="Proteomes" id="UP001209878">
    <property type="component" value="Unassembled WGS sequence"/>
</dbReference>
<keyword evidence="7 11" id="KW-0406">Ion transport</keyword>
<dbReference type="EMBL" id="JAODUO010001694">
    <property type="protein sequence ID" value="KAK2159709.1"/>
    <property type="molecule type" value="Genomic_DNA"/>
</dbReference>
<evidence type="ECO:0000256" key="11">
    <source>
        <dbReference type="RuleBase" id="RU000679"/>
    </source>
</evidence>
<accession>A0AAD9JUL5</accession>
<keyword evidence="5 12" id="KW-1133">Transmembrane helix</keyword>
<evidence type="ECO:0000313" key="13">
    <source>
        <dbReference type="EMBL" id="KAK2159709.1"/>
    </source>
</evidence>
<evidence type="ECO:0000256" key="5">
    <source>
        <dbReference type="ARBA" id="ARBA00022989"/>
    </source>
</evidence>